<organism evidence="1 2">
    <name type="scientific">Candidatus Methylumidiphilus alinenensis</name>
    <dbReference type="NCBI Taxonomy" id="2202197"/>
    <lineage>
        <taxon>Bacteria</taxon>
        <taxon>Pseudomonadati</taxon>
        <taxon>Pseudomonadota</taxon>
        <taxon>Gammaproteobacteria</taxon>
        <taxon>Methylococcales</taxon>
        <taxon>Candidatus Methylumidiphilus</taxon>
    </lineage>
</organism>
<dbReference type="Pfam" id="PF08795">
    <property type="entry name" value="DUF1796"/>
    <property type="match status" value="1"/>
</dbReference>
<evidence type="ECO:0000313" key="2">
    <source>
        <dbReference type="Proteomes" id="UP000249396"/>
    </source>
</evidence>
<sequence>MSNLIKTPWLAQDQPAGHVDAVISLGSFCHVGGMLWIYDIKDTNSPFDNFGIRTWHSIIPILRNRFADYWRLEDMVIGEAIEDASGPNNAKRMTLKTYCTRYNLENKHHFPLEENSLEELKGYSKFRQKLSLQEHVFLKECERYGNIRFVCKAMSEPELEDTEVTEEHILQLLEILGELRQGKAFSLALAVPAKRYDGIKKWAVENQIQNLHVACWQTVWNNEKGEEWDDLLRGVTVPENRYERLWNEIIGDTSFDLASFNTTY</sequence>
<name>A0A2W4R236_9GAMM</name>
<proteinExistence type="predicted"/>
<gene>
    <name evidence="1" type="ORF">DM484_16765</name>
</gene>
<dbReference type="Proteomes" id="UP000249396">
    <property type="component" value="Unassembled WGS sequence"/>
</dbReference>
<comment type="caution">
    <text evidence="1">The sequence shown here is derived from an EMBL/GenBank/DDBJ whole genome shotgun (WGS) entry which is preliminary data.</text>
</comment>
<dbReference type="EMBL" id="QJPH01000360">
    <property type="protein sequence ID" value="PZN76359.1"/>
    <property type="molecule type" value="Genomic_DNA"/>
</dbReference>
<accession>A0A2W4R236</accession>
<evidence type="ECO:0000313" key="1">
    <source>
        <dbReference type="EMBL" id="PZN76359.1"/>
    </source>
</evidence>
<protein>
    <submittedName>
        <fullName evidence="1">Uncharacterized protein</fullName>
    </submittedName>
</protein>
<dbReference type="AlphaFoldDB" id="A0A2W4R236"/>
<dbReference type="InterPro" id="IPR014903">
    <property type="entry name" value="DUF1796"/>
</dbReference>
<reference evidence="1 2" key="1">
    <citation type="journal article" date="2018" name="Aquat. Microb. Ecol.">
        <title>Gammaproteobacterial methanotrophs dominate.</title>
        <authorList>
            <person name="Rissanen A.J."/>
            <person name="Saarenheimo J."/>
            <person name="Tiirola M."/>
            <person name="Peura S."/>
            <person name="Aalto S.L."/>
            <person name="Karvinen A."/>
            <person name="Nykanen H."/>
        </authorList>
    </citation>
    <scope>NUCLEOTIDE SEQUENCE [LARGE SCALE GENOMIC DNA]</scope>
    <source>
        <strain evidence="1">AMbin10</strain>
    </source>
</reference>